<dbReference type="PANTHER" id="PTHR43648">
    <property type="entry name" value="ELECTRON TRANSFER FLAVOPROTEIN BETA SUBUNIT LYSINE METHYLTRANSFERASE"/>
    <property type="match status" value="1"/>
</dbReference>
<evidence type="ECO:0000256" key="1">
    <source>
        <dbReference type="ARBA" id="ARBA00022603"/>
    </source>
</evidence>
<proteinExistence type="predicted"/>
<dbReference type="AlphaFoldDB" id="A0A9X2WDH8"/>
<dbReference type="GO" id="GO:0016279">
    <property type="term" value="F:protein-lysine N-methyltransferase activity"/>
    <property type="evidence" value="ECO:0007669"/>
    <property type="project" value="TreeGrafter"/>
</dbReference>
<evidence type="ECO:0000256" key="2">
    <source>
        <dbReference type="ARBA" id="ARBA00022679"/>
    </source>
</evidence>
<dbReference type="Gene3D" id="3.40.50.150">
    <property type="entry name" value="Vaccinia Virus protein VP39"/>
    <property type="match status" value="1"/>
</dbReference>
<dbReference type="EMBL" id="JAOANI010000014">
    <property type="protein sequence ID" value="MCT7358419.1"/>
    <property type="molecule type" value="Genomic_DNA"/>
</dbReference>
<dbReference type="Proteomes" id="UP001147830">
    <property type="component" value="Unassembled WGS sequence"/>
</dbReference>
<dbReference type="CDD" id="cd02440">
    <property type="entry name" value="AdoMet_MTases"/>
    <property type="match status" value="1"/>
</dbReference>
<organism evidence="3 4">
    <name type="scientific">Thalassolituus pacificus</name>
    <dbReference type="NCBI Taxonomy" id="2975440"/>
    <lineage>
        <taxon>Bacteria</taxon>
        <taxon>Pseudomonadati</taxon>
        <taxon>Pseudomonadota</taxon>
        <taxon>Gammaproteobacteria</taxon>
        <taxon>Oceanospirillales</taxon>
        <taxon>Oceanospirillaceae</taxon>
        <taxon>Thalassolituus</taxon>
    </lineage>
</organism>
<comment type="caution">
    <text evidence="3">The sequence shown here is derived from an EMBL/GenBank/DDBJ whole genome shotgun (WGS) entry which is preliminary data.</text>
</comment>
<dbReference type="InterPro" id="IPR029063">
    <property type="entry name" value="SAM-dependent_MTases_sf"/>
</dbReference>
<dbReference type="Pfam" id="PF06325">
    <property type="entry name" value="PrmA"/>
    <property type="match status" value="1"/>
</dbReference>
<dbReference type="RefSeq" id="WP_260975335.1">
    <property type="nucleotide sequence ID" value="NZ_JAOANI010000014.1"/>
</dbReference>
<keyword evidence="2" id="KW-0808">Transferase</keyword>
<gene>
    <name evidence="3" type="ORF">NYR02_05205</name>
</gene>
<sequence length="226" mass="25408">MNTSSQPHHKEQDEQQLNQAISTMLDDARVSAQSLPQCPQISLWLVEPESMRRAFSQEEILRIQTYPAYWAFCWASGQVLAREILANPHWVAGKKVMDFGAGSGVVAIACVLAGAREVIACDIDPDALLSCAANARLNNVGYRLHPDLFAFDEDLDLLIAADVLYDRANLPLLEVFRQKAQQVIVADSRVKDFHFPPYQATGRSESFTVPDLDELDEFRWVNLYRA</sequence>
<reference evidence="3" key="1">
    <citation type="journal article" date="2022" name="Front. Microbiol.">
        <title>Genome-based taxonomic rearrangement of Oceanobacter-related bacteria including the description of Thalassolituus hydrocarbonoclasticus sp. nov. and Thalassolituus pacificus sp. nov. and emended description of the genus Thalassolituus.</title>
        <authorList>
            <person name="Dong C."/>
            <person name="Wei L."/>
            <person name="Wang J."/>
            <person name="Lai Q."/>
            <person name="Huang Z."/>
            <person name="Shao Z."/>
        </authorList>
    </citation>
    <scope>NUCLEOTIDE SEQUENCE</scope>
    <source>
        <strain evidence="3">59MF3M-4</strain>
    </source>
</reference>
<reference evidence="3" key="2">
    <citation type="submission" date="2022-08" db="EMBL/GenBank/DDBJ databases">
        <authorList>
            <person name="Dong C."/>
        </authorList>
    </citation>
    <scope>NUCLEOTIDE SEQUENCE</scope>
    <source>
        <strain evidence="3">59MF3M-4</strain>
    </source>
</reference>
<evidence type="ECO:0000313" key="4">
    <source>
        <dbReference type="Proteomes" id="UP001147830"/>
    </source>
</evidence>
<keyword evidence="4" id="KW-1185">Reference proteome</keyword>
<dbReference type="GO" id="GO:0032259">
    <property type="term" value="P:methylation"/>
    <property type="evidence" value="ECO:0007669"/>
    <property type="project" value="UniProtKB-KW"/>
</dbReference>
<evidence type="ECO:0000313" key="3">
    <source>
        <dbReference type="EMBL" id="MCT7358419.1"/>
    </source>
</evidence>
<keyword evidence="3" id="KW-0687">Ribonucleoprotein</keyword>
<name>A0A9X2WDH8_9GAMM</name>
<accession>A0A9X2WDH8</accession>
<dbReference type="InterPro" id="IPR050078">
    <property type="entry name" value="Ribosomal_L11_MeTrfase_PrmA"/>
</dbReference>
<dbReference type="GO" id="GO:0005840">
    <property type="term" value="C:ribosome"/>
    <property type="evidence" value="ECO:0007669"/>
    <property type="project" value="UniProtKB-KW"/>
</dbReference>
<keyword evidence="1 3" id="KW-0489">Methyltransferase</keyword>
<dbReference type="SUPFAM" id="SSF53335">
    <property type="entry name" value="S-adenosyl-L-methionine-dependent methyltransferases"/>
    <property type="match status" value="1"/>
</dbReference>
<protein>
    <submittedName>
        <fullName evidence="3">50S ribosomal protein L11 methyltransferase</fullName>
    </submittedName>
</protein>
<dbReference type="PANTHER" id="PTHR43648:SF1">
    <property type="entry name" value="ELECTRON TRANSFER FLAVOPROTEIN BETA SUBUNIT LYSINE METHYLTRANSFERASE"/>
    <property type="match status" value="1"/>
</dbReference>
<keyword evidence="3" id="KW-0689">Ribosomal protein</keyword>